<dbReference type="InterPro" id="IPR004914">
    <property type="entry name" value="Antirestrict"/>
</dbReference>
<protein>
    <submittedName>
        <fullName evidence="2">Antirestriction protein klcA</fullName>
    </submittedName>
</protein>
<dbReference type="InterPro" id="IPR042297">
    <property type="entry name" value="Antirestriction_sf"/>
</dbReference>
<dbReference type="Pfam" id="PF03230">
    <property type="entry name" value="Antirestrict"/>
    <property type="match status" value="1"/>
</dbReference>
<dbReference type="EMBL" id="MG800338">
    <property type="protein sequence ID" value="AXN76061.1"/>
    <property type="molecule type" value="Genomic_DNA"/>
</dbReference>
<organism evidence="2">
    <name type="scientific">Escherichia coli</name>
    <dbReference type="NCBI Taxonomy" id="562"/>
    <lineage>
        <taxon>Bacteria</taxon>
        <taxon>Pseudomonadati</taxon>
        <taxon>Pseudomonadota</taxon>
        <taxon>Gammaproteobacteria</taxon>
        <taxon>Enterobacterales</taxon>
        <taxon>Enterobacteriaceae</taxon>
        <taxon>Escherichia</taxon>
    </lineage>
</organism>
<proteinExistence type="inferred from homology"/>
<dbReference type="Gene3D" id="3.30.70.3580">
    <property type="entry name" value="Antirestriction protein"/>
    <property type="match status" value="1"/>
</dbReference>
<dbReference type="AlphaFoldDB" id="A0A3S7R4R0"/>
<keyword evidence="2" id="KW-0614">Plasmid</keyword>
<name>A0A3S7R4R0_ECOLX</name>
<reference evidence="2" key="1">
    <citation type="submission" date="2018-01" db="EMBL/GenBank/DDBJ databases">
        <title>Mobile colistin resistance in Escherichia coli from pigs affected by post weaning diarrhea.</title>
        <authorList>
            <person name="Curcio L."/>
            <person name="Luppi A."/>
            <person name="Pezzotti G."/>
            <person name="Magistrali C.F."/>
            <person name="Orsini S."/>
            <person name="Tofani S."/>
            <person name="Feudi C."/>
            <person name="Carattoli A."/>
            <person name="Villa L."/>
        </authorList>
    </citation>
    <scope>NUCLEOTIDE SEQUENCE</scope>
    <source>
        <strain evidence="2">R4278</strain>
        <plasmid evidence="2">pMCR-4.2_R4278</plasmid>
    </source>
</reference>
<comment type="similarity">
    <text evidence="1">Belongs to the antirestriction protein family.</text>
</comment>
<sequence length="173" mass="19312">MTTVLHNSTTPSVSVTAVSENNPPQLVATLVPDEQRISFWPQHFGLIPQWVTLEPRVFGWMDRLCEDYCGGIWNLYTLNNGGAFMAPEPDDDDDETWVLFSAMNGITVTRNSPTGQTMTTDAEAAVSEALRDLAFWLCRQLENEYDWLTSDAAVDEALLINEYTFTEAGLRAG</sequence>
<evidence type="ECO:0000256" key="1">
    <source>
        <dbReference type="ARBA" id="ARBA00008618"/>
    </source>
</evidence>
<geneLocation type="plasmid" evidence="2">
    <name>pMCR-4.2_R4278</name>
</geneLocation>
<accession>A0A3S7R4R0</accession>
<evidence type="ECO:0000313" key="2">
    <source>
        <dbReference type="EMBL" id="AXN76061.1"/>
    </source>
</evidence>